<organism evidence="1 2">
    <name type="scientific">Prosthecomicrobium pneumaticum</name>
    <dbReference type="NCBI Taxonomy" id="81895"/>
    <lineage>
        <taxon>Bacteria</taxon>
        <taxon>Pseudomonadati</taxon>
        <taxon>Pseudomonadota</taxon>
        <taxon>Alphaproteobacteria</taxon>
        <taxon>Hyphomicrobiales</taxon>
        <taxon>Kaistiaceae</taxon>
        <taxon>Prosthecomicrobium</taxon>
    </lineage>
</organism>
<gene>
    <name evidence="1" type="ORF">GGQ63_000214</name>
</gene>
<evidence type="ECO:0000313" key="2">
    <source>
        <dbReference type="Proteomes" id="UP000523821"/>
    </source>
</evidence>
<keyword evidence="2" id="KW-1185">Reference proteome</keyword>
<protein>
    <submittedName>
        <fullName evidence="1">Uncharacterized protein</fullName>
    </submittedName>
</protein>
<evidence type="ECO:0000313" key="1">
    <source>
        <dbReference type="EMBL" id="MBB5751171.1"/>
    </source>
</evidence>
<proteinExistence type="predicted"/>
<dbReference type="EMBL" id="JACHOO010000001">
    <property type="protein sequence ID" value="MBB5751171.1"/>
    <property type="molecule type" value="Genomic_DNA"/>
</dbReference>
<dbReference type="Proteomes" id="UP000523821">
    <property type="component" value="Unassembled WGS sequence"/>
</dbReference>
<comment type="caution">
    <text evidence="1">The sequence shown here is derived from an EMBL/GenBank/DDBJ whole genome shotgun (WGS) entry which is preliminary data.</text>
</comment>
<reference evidence="1 2" key="1">
    <citation type="submission" date="2020-08" db="EMBL/GenBank/DDBJ databases">
        <title>Genomic Encyclopedia of Type Strains, Phase IV (KMG-IV): sequencing the most valuable type-strain genomes for metagenomic binning, comparative biology and taxonomic classification.</title>
        <authorList>
            <person name="Goeker M."/>
        </authorList>
    </citation>
    <scope>NUCLEOTIDE SEQUENCE [LARGE SCALE GENOMIC DNA]</scope>
    <source>
        <strain evidence="1 2">DSM 16268</strain>
    </source>
</reference>
<sequence>MTTLPSSFRHIRLELARERGHPVGDPTHGYDLVAPLADDGTLDAETFRAHKAECRVRRFRPGEADAVGRLARRPGGQWFFDYEAGEEDDETGFRLGEERFVVGEYVSIREDDDVMHTFQVITVERP</sequence>
<name>A0A7W9CT49_9HYPH</name>
<accession>A0A7W9CT49</accession>
<dbReference type="AlphaFoldDB" id="A0A7W9CT49"/>
<dbReference type="RefSeq" id="WP_183851748.1">
    <property type="nucleotide sequence ID" value="NZ_JACHOO010000001.1"/>
</dbReference>